<feature type="compositionally biased region" description="Basic and acidic residues" evidence="1">
    <location>
        <begin position="55"/>
        <end position="73"/>
    </location>
</feature>
<dbReference type="Proteomes" id="UP000288805">
    <property type="component" value="Unassembled WGS sequence"/>
</dbReference>
<evidence type="ECO:0000313" key="3">
    <source>
        <dbReference type="Proteomes" id="UP000288805"/>
    </source>
</evidence>
<protein>
    <submittedName>
        <fullName evidence="2">Uncharacterized protein</fullName>
    </submittedName>
</protein>
<evidence type="ECO:0000313" key="2">
    <source>
        <dbReference type="EMBL" id="RVW39877.1"/>
    </source>
</evidence>
<comment type="caution">
    <text evidence="2">The sequence shown here is derived from an EMBL/GenBank/DDBJ whole genome shotgun (WGS) entry which is preliminary data.</text>
</comment>
<evidence type="ECO:0000256" key="1">
    <source>
        <dbReference type="SAM" id="MobiDB-lite"/>
    </source>
</evidence>
<gene>
    <name evidence="2" type="ORF">CK203_083164</name>
</gene>
<reference evidence="2 3" key="1">
    <citation type="journal article" date="2018" name="PLoS Genet.">
        <title>Population sequencing reveals clonal diversity and ancestral inbreeding in the grapevine cultivar Chardonnay.</title>
        <authorList>
            <person name="Roach M.J."/>
            <person name="Johnson D.L."/>
            <person name="Bohlmann J."/>
            <person name="van Vuuren H.J."/>
            <person name="Jones S.J."/>
            <person name="Pretorius I.S."/>
            <person name="Schmidt S.A."/>
            <person name="Borneman A.R."/>
        </authorList>
    </citation>
    <scope>NUCLEOTIDE SEQUENCE [LARGE SCALE GENOMIC DNA]</scope>
    <source>
        <strain evidence="3">cv. Chardonnay</strain>
        <tissue evidence="2">Leaf</tissue>
    </source>
</reference>
<accession>A0A438DWV9</accession>
<dbReference type="AlphaFoldDB" id="A0A438DWV9"/>
<feature type="region of interest" description="Disordered" evidence="1">
    <location>
        <begin position="54"/>
        <end position="107"/>
    </location>
</feature>
<sequence length="107" mass="12549">MLKSIKELTEWRCKKREDFLLNPTKTQGVHEVESQEGESSQMKDVKALITLRSGKKIEKPTPKPHVEKEEEIKKGRKWKIKREISEKKEDSDSTMNAIPEKELQKKC</sequence>
<dbReference type="EMBL" id="QGNW01001469">
    <property type="protein sequence ID" value="RVW39877.1"/>
    <property type="molecule type" value="Genomic_DNA"/>
</dbReference>
<name>A0A438DWV9_VITVI</name>
<organism evidence="2 3">
    <name type="scientific">Vitis vinifera</name>
    <name type="common">Grape</name>
    <dbReference type="NCBI Taxonomy" id="29760"/>
    <lineage>
        <taxon>Eukaryota</taxon>
        <taxon>Viridiplantae</taxon>
        <taxon>Streptophyta</taxon>
        <taxon>Embryophyta</taxon>
        <taxon>Tracheophyta</taxon>
        <taxon>Spermatophyta</taxon>
        <taxon>Magnoliopsida</taxon>
        <taxon>eudicotyledons</taxon>
        <taxon>Gunneridae</taxon>
        <taxon>Pentapetalae</taxon>
        <taxon>rosids</taxon>
        <taxon>Vitales</taxon>
        <taxon>Vitaceae</taxon>
        <taxon>Viteae</taxon>
        <taxon>Vitis</taxon>
    </lineage>
</organism>
<proteinExistence type="predicted"/>
<feature type="compositionally biased region" description="Basic and acidic residues" evidence="1">
    <location>
        <begin position="81"/>
        <end position="91"/>
    </location>
</feature>